<dbReference type="AlphaFoldDB" id="A0A6D2C7R4"/>
<feature type="chain" id="PRO_5030150942" evidence="1">
    <location>
        <begin position="22"/>
        <end position="124"/>
    </location>
</feature>
<protein>
    <submittedName>
        <fullName evidence="2">Uncharacterized protein</fullName>
    </submittedName>
</protein>
<reference evidence="2 3" key="1">
    <citation type="journal article" date="2014" name="Genome Announc.">
        <title>Draft genome sequences of eight enterohepatic helicobacter species isolated from both laboratory and wild rodents.</title>
        <authorList>
            <person name="Sheh A."/>
            <person name="Shen Z."/>
            <person name="Fox J.G."/>
        </authorList>
    </citation>
    <scope>NUCLEOTIDE SEQUENCE [LARGE SCALE GENOMIC DNA]</scope>
    <source>
        <strain evidence="2 3">Missouri</strain>
    </source>
</reference>
<dbReference type="RefSeq" id="WP_004085255.1">
    <property type="nucleotide sequence ID" value="NZ_CAOUIW010000071.1"/>
</dbReference>
<dbReference type="EMBL" id="JRPH02000039">
    <property type="protein sequence ID" value="TLE02642.1"/>
    <property type="molecule type" value="Genomic_DNA"/>
</dbReference>
<keyword evidence="1" id="KW-0732">Signal</keyword>
<dbReference type="GeneID" id="60656071"/>
<organism evidence="2 3">
    <name type="scientific">Helicobacter bilis</name>
    <dbReference type="NCBI Taxonomy" id="37372"/>
    <lineage>
        <taxon>Bacteria</taxon>
        <taxon>Pseudomonadati</taxon>
        <taxon>Campylobacterota</taxon>
        <taxon>Epsilonproteobacteria</taxon>
        <taxon>Campylobacterales</taxon>
        <taxon>Helicobacteraceae</taxon>
        <taxon>Helicobacter</taxon>
    </lineage>
</organism>
<accession>A0A6D2C7R4</accession>
<gene>
    <name evidence="2" type="ORF">LS77_009890</name>
</gene>
<evidence type="ECO:0000256" key="1">
    <source>
        <dbReference type="SAM" id="SignalP"/>
    </source>
</evidence>
<name>A0A6D2C7R4_9HELI</name>
<feature type="signal peptide" evidence="1">
    <location>
        <begin position="1"/>
        <end position="21"/>
    </location>
</feature>
<dbReference type="Proteomes" id="UP000029870">
    <property type="component" value="Unassembled WGS sequence"/>
</dbReference>
<proteinExistence type="predicted"/>
<evidence type="ECO:0000313" key="3">
    <source>
        <dbReference type="Proteomes" id="UP000029870"/>
    </source>
</evidence>
<sequence>MIRNTFKICLFANIMFCNVFAGGPEFHIDYEKYYKQNAIYLHKVWGFEYCLGYAEKIPFEKQWIGEKQNMSKFVSKEADNELKDFIDRYKKERNLLIICLDLYDSKEYQAEVKRIVKKYCKDCK</sequence>
<evidence type="ECO:0000313" key="2">
    <source>
        <dbReference type="EMBL" id="TLE02642.1"/>
    </source>
</evidence>
<comment type="caution">
    <text evidence="2">The sequence shown here is derived from an EMBL/GenBank/DDBJ whole genome shotgun (WGS) entry which is preliminary data.</text>
</comment>